<sequence length="69" mass="7844">FSGFNAGLIFNDSQFFITFCSAEWSDRRSTIIGEVIEGMNVVQKINQVPTFEKSGRRCYEISIMSITLI</sequence>
<organism evidence="2 3">
    <name type="scientific">Oesophagostomum dentatum</name>
    <name type="common">Nodular worm</name>
    <dbReference type="NCBI Taxonomy" id="61180"/>
    <lineage>
        <taxon>Eukaryota</taxon>
        <taxon>Metazoa</taxon>
        <taxon>Ecdysozoa</taxon>
        <taxon>Nematoda</taxon>
        <taxon>Chromadorea</taxon>
        <taxon>Rhabditida</taxon>
        <taxon>Rhabditina</taxon>
        <taxon>Rhabditomorpha</taxon>
        <taxon>Strongyloidea</taxon>
        <taxon>Strongylidae</taxon>
        <taxon>Oesophagostomum</taxon>
    </lineage>
</organism>
<dbReference type="GO" id="GO:0003755">
    <property type="term" value="F:peptidyl-prolyl cis-trans isomerase activity"/>
    <property type="evidence" value="ECO:0007669"/>
    <property type="project" value="InterPro"/>
</dbReference>
<dbReference type="Proteomes" id="UP000053660">
    <property type="component" value="Unassembled WGS sequence"/>
</dbReference>
<feature type="domain" description="PPIase cyclophilin-type" evidence="1">
    <location>
        <begin position="1"/>
        <end position="68"/>
    </location>
</feature>
<reference evidence="2 3" key="1">
    <citation type="submission" date="2014-03" db="EMBL/GenBank/DDBJ databases">
        <title>Draft genome of the hookworm Oesophagostomum dentatum.</title>
        <authorList>
            <person name="Mitreva M."/>
        </authorList>
    </citation>
    <scope>NUCLEOTIDE SEQUENCE [LARGE SCALE GENOMIC DNA]</scope>
    <source>
        <strain evidence="2 3">OD-Hann</strain>
    </source>
</reference>
<dbReference type="OrthoDB" id="193499at2759"/>
<name>A0A0B1RXU2_OESDE</name>
<feature type="non-terminal residue" evidence="2">
    <location>
        <position position="1"/>
    </location>
</feature>
<proteinExistence type="predicted"/>
<keyword evidence="3" id="KW-1185">Reference proteome</keyword>
<accession>A0A0B1RXU2</accession>
<dbReference type="Pfam" id="PF00160">
    <property type="entry name" value="Pro_isomerase"/>
    <property type="match status" value="1"/>
</dbReference>
<dbReference type="InterPro" id="IPR029000">
    <property type="entry name" value="Cyclophilin-like_dom_sf"/>
</dbReference>
<protein>
    <recommendedName>
        <fullName evidence="1">PPIase cyclophilin-type domain-containing protein</fullName>
    </recommendedName>
</protein>
<dbReference type="PROSITE" id="PS50072">
    <property type="entry name" value="CSA_PPIASE_2"/>
    <property type="match status" value="1"/>
</dbReference>
<dbReference type="SUPFAM" id="SSF50891">
    <property type="entry name" value="Cyclophilin-like"/>
    <property type="match status" value="1"/>
</dbReference>
<dbReference type="InterPro" id="IPR002130">
    <property type="entry name" value="Cyclophilin-type_PPIase_dom"/>
</dbReference>
<dbReference type="AlphaFoldDB" id="A0A0B1RXU2"/>
<dbReference type="EMBL" id="KN610702">
    <property type="protein sequence ID" value="KHJ77499.1"/>
    <property type="molecule type" value="Genomic_DNA"/>
</dbReference>
<dbReference type="Gene3D" id="2.40.100.10">
    <property type="entry name" value="Cyclophilin-like"/>
    <property type="match status" value="1"/>
</dbReference>
<gene>
    <name evidence="2" type="ORF">OESDEN_22881</name>
</gene>
<evidence type="ECO:0000313" key="2">
    <source>
        <dbReference type="EMBL" id="KHJ77499.1"/>
    </source>
</evidence>
<evidence type="ECO:0000313" key="3">
    <source>
        <dbReference type="Proteomes" id="UP000053660"/>
    </source>
</evidence>
<evidence type="ECO:0000259" key="1">
    <source>
        <dbReference type="PROSITE" id="PS50072"/>
    </source>
</evidence>